<protein>
    <submittedName>
        <fullName evidence="6">Bifunctional 4-hydroxy-2-oxoglutarate aldolase/2-dehydro-3-deoxy-phosphogluconate aldolase</fullName>
    </submittedName>
</protein>
<dbReference type="GO" id="GO:0016829">
    <property type="term" value="F:lyase activity"/>
    <property type="evidence" value="ECO:0007669"/>
    <property type="project" value="UniProtKB-KW"/>
</dbReference>
<reference evidence="6 7" key="1">
    <citation type="submission" date="2019-08" db="EMBL/GenBank/DDBJ databases">
        <title>In-depth cultivation of the pig gut microbiome towards novel bacterial diversity and tailored functional studies.</title>
        <authorList>
            <person name="Wylensek D."/>
            <person name="Hitch T.C.A."/>
            <person name="Clavel T."/>
        </authorList>
    </citation>
    <scope>NUCLEOTIDE SEQUENCE [LARGE SCALE GENOMIC DNA]</scope>
    <source>
        <strain evidence="6 7">Oil+RF-744-GAM-WT-6</strain>
    </source>
</reference>
<evidence type="ECO:0000256" key="2">
    <source>
        <dbReference type="ARBA" id="ARBA00006906"/>
    </source>
</evidence>
<evidence type="ECO:0000313" key="6">
    <source>
        <dbReference type="EMBL" id="MSS58353.1"/>
    </source>
</evidence>
<sequence length="216" mass="23657">MRSFIRRSISMKKINKITLILRGYSLEEAVLVAKEVSRFQCFNLEITTNTSGWEDIISELKRLEFANVPVGAGTVLDEGLLKRAINAGAEFALSPIMMTEQMLKICKENDLASVPSGFSPSEIWKMVQAGADIVKVFPAARLSPKYISDIQAPLGKIPLMVVGGINVQNINDYFVAGSKYAGIGSGICDRNKLKQGNLNDLRKNLSALSETASTRQ</sequence>
<dbReference type="InterPro" id="IPR013785">
    <property type="entry name" value="Aldolase_TIM"/>
</dbReference>
<accession>A0A7X2TG39</accession>
<evidence type="ECO:0000256" key="4">
    <source>
        <dbReference type="ARBA" id="ARBA00023239"/>
    </source>
</evidence>
<dbReference type="PANTHER" id="PTHR30246">
    <property type="entry name" value="2-KETO-3-DEOXY-6-PHOSPHOGLUCONATE ALDOLASE"/>
    <property type="match status" value="1"/>
</dbReference>
<comment type="subunit">
    <text evidence="3">Homotrimer.</text>
</comment>
<gene>
    <name evidence="6" type="ORF">FYJ51_05485</name>
</gene>
<evidence type="ECO:0000256" key="1">
    <source>
        <dbReference type="ARBA" id="ARBA00004761"/>
    </source>
</evidence>
<evidence type="ECO:0000256" key="3">
    <source>
        <dbReference type="ARBA" id="ARBA00011233"/>
    </source>
</evidence>
<dbReference type="Pfam" id="PF01081">
    <property type="entry name" value="Aldolase"/>
    <property type="match status" value="1"/>
</dbReference>
<proteinExistence type="inferred from homology"/>
<name>A0A7X2TG39_9FIRM</name>
<dbReference type="PANTHER" id="PTHR30246:SF1">
    <property type="entry name" value="2-DEHYDRO-3-DEOXY-6-PHOSPHOGALACTONATE ALDOLASE-RELATED"/>
    <property type="match status" value="1"/>
</dbReference>
<evidence type="ECO:0000313" key="7">
    <source>
        <dbReference type="Proteomes" id="UP000461880"/>
    </source>
</evidence>
<comment type="similarity">
    <text evidence="2">Belongs to the KHG/KDPG aldolase family.</text>
</comment>
<keyword evidence="4" id="KW-0456">Lyase</keyword>
<comment type="pathway">
    <text evidence="1">Carbohydrate acid metabolism.</text>
</comment>
<dbReference type="Gene3D" id="3.20.20.70">
    <property type="entry name" value="Aldolase class I"/>
    <property type="match status" value="1"/>
</dbReference>
<dbReference type="AlphaFoldDB" id="A0A7X2TG39"/>
<organism evidence="6 7">
    <name type="scientific">Stecheria intestinalis</name>
    <dbReference type="NCBI Taxonomy" id="2606630"/>
    <lineage>
        <taxon>Bacteria</taxon>
        <taxon>Bacillati</taxon>
        <taxon>Bacillota</taxon>
        <taxon>Erysipelotrichia</taxon>
        <taxon>Erysipelotrichales</taxon>
        <taxon>Erysipelotrichaceae</taxon>
        <taxon>Stecheria</taxon>
    </lineage>
</organism>
<dbReference type="SUPFAM" id="SSF51569">
    <property type="entry name" value="Aldolase"/>
    <property type="match status" value="1"/>
</dbReference>
<keyword evidence="5" id="KW-0119">Carbohydrate metabolism</keyword>
<dbReference type="InterPro" id="IPR000887">
    <property type="entry name" value="Aldlse_KDPG_KHG"/>
</dbReference>
<dbReference type="CDD" id="cd00452">
    <property type="entry name" value="KDPG_aldolase"/>
    <property type="match status" value="1"/>
</dbReference>
<dbReference type="EMBL" id="VUMN01000010">
    <property type="protein sequence ID" value="MSS58353.1"/>
    <property type="molecule type" value="Genomic_DNA"/>
</dbReference>
<comment type="caution">
    <text evidence="6">The sequence shown here is derived from an EMBL/GenBank/DDBJ whole genome shotgun (WGS) entry which is preliminary data.</text>
</comment>
<dbReference type="Proteomes" id="UP000461880">
    <property type="component" value="Unassembled WGS sequence"/>
</dbReference>
<evidence type="ECO:0000256" key="5">
    <source>
        <dbReference type="ARBA" id="ARBA00023277"/>
    </source>
</evidence>
<keyword evidence="7" id="KW-1185">Reference proteome</keyword>